<keyword evidence="2" id="KW-1185">Reference proteome</keyword>
<evidence type="ECO:0000313" key="1">
    <source>
        <dbReference type="EMBL" id="CDM29529.1"/>
    </source>
</evidence>
<reference evidence="1" key="1">
    <citation type="journal article" date="2014" name="Nat. Commun.">
        <title>Multiple recent horizontal transfers of a large genomic region in cheese making fungi.</title>
        <authorList>
            <person name="Cheeseman K."/>
            <person name="Ropars J."/>
            <person name="Renault P."/>
            <person name="Dupont J."/>
            <person name="Gouzy J."/>
            <person name="Branca A."/>
            <person name="Abraham A.L."/>
            <person name="Ceppi M."/>
            <person name="Conseiller E."/>
            <person name="Debuchy R."/>
            <person name="Malagnac F."/>
            <person name="Goarin A."/>
            <person name="Silar P."/>
            <person name="Lacoste S."/>
            <person name="Sallet E."/>
            <person name="Bensimon A."/>
            <person name="Giraud T."/>
            <person name="Brygoo Y."/>
        </authorList>
    </citation>
    <scope>NUCLEOTIDE SEQUENCE [LARGE SCALE GENOMIC DNA]</scope>
    <source>
        <strain evidence="1">FM164</strain>
    </source>
</reference>
<dbReference type="EMBL" id="HG792015">
    <property type="protein sequence ID" value="CDM29529.1"/>
    <property type="molecule type" value="Genomic_DNA"/>
</dbReference>
<dbReference type="AlphaFoldDB" id="W6Q5M2"/>
<evidence type="ECO:0000313" key="2">
    <source>
        <dbReference type="Proteomes" id="UP000030686"/>
    </source>
</evidence>
<name>W6Q5M2_PENRF</name>
<protein>
    <submittedName>
        <fullName evidence="1">Genomic scaffold, ProqFM164S01</fullName>
    </submittedName>
</protein>
<accession>W6Q5M2</accession>
<gene>
    <name evidence="1" type="ORF">PROQFM164_S01g003341</name>
</gene>
<proteinExistence type="predicted"/>
<organism evidence="1 2">
    <name type="scientific">Penicillium roqueforti (strain FM164)</name>
    <dbReference type="NCBI Taxonomy" id="1365484"/>
    <lineage>
        <taxon>Eukaryota</taxon>
        <taxon>Fungi</taxon>
        <taxon>Dikarya</taxon>
        <taxon>Ascomycota</taxon>
        <taxon>Pezizomycotina</taxon>
        <taxon>Eurotiomycetes</taxon>
        <taxon>Eurotiomycetidae</taxon>
        <taxon>Eurotiales</taxon>
        <taxon>Aspergillaceae</taxon>
        <taxon>Penicillium</taxon>
    </lineage>
</organism>
<sequence length="92" mass="10120">MTSYTVIASVNPKAIQFCAPEAALDMKVMSLVKSMYKDFAPGCGRRDSLGPLIVYEMDVVEGVAFSIAQREICAVNKYSLLERTVYDLAKCS</sequence>
<dbReference type="Proteomes" id="UP000030686">
    <property type="component" value="Unassembled WGS sequence"/>
</dbReference>